<keyword evidence="3 13" id="KW-0521">NADP</keyword>
<feature type="binding site" evidence="13">
    <location>
        <position position="51"/>
    </location>
    <ligand>
        <name>NADPH</name>
        <dbReference type="ChEBI" id="CHEBI:57783"/>
    </ligand>
</feature>
<reference evidence="20" key="1">
    <citation type="journal article" date="2021" name="PeerJ">
        <title>Extensive microbial diversity within the chicken gut microbiome revealed by metagenomics and culture.</title>
        <authorList>
            <person name="Gilroy R."/>
            <person name="Ravi A."/>
            <person name="Getino M."/>
            <person name="Pursley I."/>
            <person name="Horton D.L."/>
            <person name="Alikhan N.F."/>
            <person name="Baker D."/>
            <person name="Gharbi K."/>
            <person name="Hall N."/>
            <person name="Watson M."/>
            <person name="Adriaenssens E.M."/>
            <person name="Foster-Nyarko E."/>
            <person name="Jarju S."/>
            <person name="Secka A."/>
            <person name="Antonio M."/>
            <person name="Oren A."/>
            <person name="Chaudhuri R.R."/>
            <person name="La Ragione R."/>
            <person name="Hildebrand F."/>
            <person name="Pallen M.J."/>
        </authorList>
    </citation>
    <scope>NUCLEOTIDE SEQUENCE</scope>
    <source>
        <strain evidence="20">CHK32-1732</strain>
    </source>
</reference>
<sequence length="351" mass="36216">MVRIAVMGSGSWGTTVAKVCADAAAVSGAATRAATGEMPAPVDPVVTLWARREEVAAEIREQHANSSYLPDVTLPDTVTATSDAAEALADADVVFLGVPSQTLRTNLASWRELIGSDATLVSLAKGIEHSTGRRMSQVIAEVAEVDESRVAVLSGPNLAVEVARQQPAASVVACTDTARAKTIQAAMAAPYFRPYTNDDVIGCEVGGTCKNVIALACGMAAGMGMGHNTVATVITRGLAEISRLTVALGGSERSMAGLAGMGDLVATCNSPLSRNRTFGERLGKGESLDQASAATKGQVAEGVISSMSVEELAEAHGVDMPITREVVKVCHHGGDVDTAIRALMGRSRKAE</sequence>
<evidence type="ECO:0000256" key="17">
    <source>
        <dbReference type="RuleBase" id="RU000437"/>
    </source>
</evidence>
<comment type="similarity">
    <text evidence="1 13 17">Belongs to the NAD-dependent glycerol-3-phosphate dehydrogenase family.</text>
</comment>
<feature type="binding site" evidence="13">
    <location>
        <position position="11"/>
    </location>
    <ligand>
        <name>NADPH</name>
        <dbReference type="ChEBI" id="CHEBI:57783"/>
    </ligand>
</feature>
<dbReference type="GO" id="GO:0046168">
    <property type="term" value="P:glycerol-3-phosphate catabolic process"/>
    <property type="evidence" value="ECO:0007669"/>
    <property type="project" value="InterPro"/>
</dbReference>
<keyword evidence="8 13" id="KW-1208">Phospholipid metabolism</keyword>
<dbReference type="FunFam" id="1.10.1040.10:FF:000001">
    <property type="entry name" value="Glycerol-3-phosphate dehydrogenase [NAD(P)+]"/>
    <property type="match status" value="1"/>
</dbReference>
<evidence type="ECO:0000256" key="13">
    <source>
        <dbReference type="HAMAP-Rule" id="MF_00394"/>
    </source>
</evidence>
<evidence type="ECO:0000256" key="5">
    <source>
        <dbReference type="ARBA" id="ARBA00023027"/>
    </source>
</evidence>
<feature type="binding site" evidence="13">
    <location>
        <position position="210"/>
    </location>
    <ligand>
        <name>sn-glycerol 3-phosphate</name>
        <dbReference type="ChEBI" id="CHEBI:57597"/>
    </ligand>
</feature>
<evidence type="ECO:0000256" key="3">
    <source>
        <dbReference type="ARBA" id="ARBA00022857"/>
    </source>
</evidence>
<evidence type="ECO:0000256" key="16">
    <source>
        <dbReference type="PIRSR" id="PIRSR000114-3"/>
    </source>
</evidence>
<feature type="binding site" evidence="13">
    <location>
        <position position="273"/>
    </location>
    <ligand>
        <name>sn-glycerol 3-phosphate</name>
        <dbReference type="ChEBI" id="CHEBI:57597"/>
    </ligand>
</feature>
<feature type="binding site" evidence="13">
    <location>
        <position position="159"/>
    </location>
    <ligand>
        <name>NADPH</name>
        <dbReference type="ChEBI" id="CHEBI:57783"/>
    </ligand>
</feature>
<feature type="binding site" evidence="13">
    <location>
        <position position="274"/>
    </location>
    <ligand>
        <name>sn-glycerol 3-phosphate</name>
        <dbReference type="ChEBI" id="CHEBI:57597"/>
    </ligand>
</feature>
<keyword evidence="5 13" id="KW-0520">NAD</keyword>
<feature type="active site" description="Proton acceptor" evidence="13 14">
    <location>
        <position position="210"/>
    </location>
</feature>
<dbReference type="NCBIfam" id="NF000942">
    <property type="entry name" value="PRK00094.1-4"/>
    <property type="match status" value="1"/>
</dbReference>
<dbReference type="Proteomes" id="UP000824190">
    <property type="component" value="Unassembled WGS sequence"/>
</dbReference>
<comment type="pathway">
    <text evidence="13">Membrane lipid metabolism; glycerophospholipid metabolism.</text>
</comment>
<dbReference type="SUPFAM" id="SSF51735">
    <property type="entry name" value="NAD(P)-binding Rossmann-fold domains"/>
    <property type="match status" value="1"/>
</dbReference>
<protein>
    <recommendedName>
        <fullName evidence="11 13">Glycerol-3-phosphate dehydrogenase [NAD(P)+]</fullName>
        <ecNumber evidence="10 13">1.1.1.94</ecNumber>
    </recommendedName>
    <alternativeName>
        <fullName evidence="13">NAD(P)(+)-dependent glycerol-3-phosphate dehydrogenase</fullName>
    </alternativeName>
    <alternativeName>
        <fullName evidence="12 13">NAD(P)H-dependent dihydroxyacetone-phosphate reductase</fullName>
    </alternativeName>
</protein>
<reference evidence="20" key="2">
    <citation type="submission" date="2021-04" db="EMBL/GenBank/DDBJ databases">
        <authorList>
            <person name="Gilroy R."/>
        </authorList>
    </citation>
    <scope>NUCLEOTIDE SEQUENCE</scope>
    <source>
        <strain evidence="20">CHK32-1732</strain>
    </source>
</reference>
<feature type="binding site" evidence="13">
    <location>
        <position position="301"/>
    </location>
    <ligand>
        <name>NADPH</name>
        <dbReference type="ChEBI" id="CHEBI:57783"/>
    </ligand>
</feature>
<feature type="domain" description="Glycerol-3-phosphate dehydrogenase NAD-dependent N-terminal" evidence="18">
    <location>
        <begin position="4"/>
        <end position="178"/>
    </location>
</feature>
<dbReference type="InterPro" id="IPR013328">
    <property type="entry name" value="6PGD_dom2"/>
</dbReference>
<dbReference type="InterPro" id="IPR036291">
    <property type="entry name" value="NAD(P)-bd_dom_sf"/>
</dbReference>
<feature type="binding site" evidence="16">
    <location>
        <position position="274"/>
    </location>
    <ligand>
        <name>NAD(+)</name>
        <dbReference type="ChEBI" id="CHEBI:57540"/>
    </ligand>
</feature>
<evidence type="ECO:0000256" key="8">
    <source>
        <dbReference type="ARBA" id="ARBA00023264"/>
    </source>
</evidence>
<evidence type="ECO:0000256" key="11">
    <source>
        <dbReference type="ARBA" id="ARBA00069372"/>
    </source>
</evidence>
<feature type="binding site" evidence="13">
    <location>
        <position position="155"/>
    </location>
    <ligand>
        <name>sn-glycerol 3-phosphate</name>
        <dbReference type="ChEBI" id="CHEBI:57597"/>
    </ligand>
</feature>
<feature type="binding site" evidence="16">
    <location>
        <position position="159"/>
    </location>
    <ligand>
        <name>NAD(+)</name>
        <dbReference type="ChEBI" id="CHEBI:57540"/>
    </ligand>
</feature>
<dbReference type="NCBIfam" id="NF000940">
    <property type="entry name" value="PRK00094.1-2"/>
    <property type="match status" value="1"/>
</dbReference>
<comment type="caution">
    <text evidence="20">The sequence shown here is derived from an EMBL/GenBank/DDBJ whole genome shotgun (WGS) entry which is preliminary data.</text>
</comment>
<evidence type="ECO:0000256" key="12">
    <source>
        <dbReference type="ARBA" id="ARBA00080511"/>
    </source>
</evidence>
<dbReference type="GO" id="GO:0047952">
    <property type="term" value="F:glycerol-3-phosphate dehydrogenase [NAD(P)+] activity"/>
    <property type="evidence" value="ECO:0007669"/>
    <property type="project" value="UniProtKB-UniRule"/>
</dbReference>
<evidence type="ECO:0000256" key="2">
    <source>
        <dbReference type="ARBA" id="ARBA00022516"/>
    </source>
</evidence>
<feature type="binding site" evidence="13">
    <location>
        <position position="125"/>
    </location>
    <ligand>
        <name>NADPH</name>
        <dbReference type="ChEBI" id="CHEBI:57783"/>
    </ligand>
</feature>
<dbReference type="EMBL" id="DXGC01000073">
    <property type="protein sequence ID" value="HIW91607.1"/>
    <property type="molecule type" value="Genomic_DNA"/>
</dbReference>
<comment type="caution">
    <text evidence="13">Lacks conserved residue(s) required for the propagation of feature annotation.</text>
</comment>
<evidence type="ECO:0000259" key="18">
    <source>
        <dbReference type="Pfam" id="PF01210"/>
    </source>
</evidence>
<dbReference type="InterPro" id="IPR011128">
    <property type="entry name" value="G3P_DH_NAD-dep_N"/>
</dbReference>
<comment type="catalytic activity">
    <reaction evidence="9">
        <text>sn-glycerol 3-phosphate + NADP(+) = dihydroxyacetone phosphate + NADPH + H(+)</text>
        <dbReference type="Rhea" id="RHEA:11096"/>
        <dbReference type="ChEBI" id="CHEBI:15378"/>
        <dbReference type="ChEBI" id="CHEBI:57597"/>
        <dbReference type="ChEBI" id="CHEBI:57642"/>
        <dbReference type="ChEBI" id="CHEBI:57783"/>
        <dbReference type="ChEBI" id="CHEBI:58349"/>
        <dbReference type="EC" id="1.1.1.94"/>
    </reaction>
    <physiologicalReaction direction="right-to-left" evidence="9">
        <dbReference type="Rhea" id="RHEA:11098"/>
    </physiologicalReaction>
</comment>
<feature type="binding site" evidence="15">
    <location>
        <position position="125"/>
    </location>
    <ligand>
        <name>substrate</name>
    </ligand>
</feature>
<dbReference type="PANTHER" id="PTHR11728">
    <property type="entry name" value="GLYCEROL-3-PHOSPHATE DEHYDROGENASE"/>
    <property type="match status" value="1"/>
</dbReference>
<feature type="binding site" evidence="13">
    <location>
        <position position="263"/>
    </location>
    <ligand>
        <name>sn-glycerol 3-phosphate</name>
        <dbReference type="ChEBI" id="CHEBI:57597"/>
    </ligand>
</feature>
<evidence type="ECO:0000256" key="9">
    <source>
        <dbReference type="ARBA" id="ARBA00052716"/>
    </source>
</evidence>
<feature type="binding site" evidence="13">
    <location>
        <position position="52"/>
    </location>
    <ligand>
        <name>NADPH</name>
        <dbReference type="ChEBI" id="CHEBI:57783"/>
    </ligand>
</feature>
<dbReference type="PANTHER" id="PTHR11728:SF1">
    <property type="entry name" value="GLYCEROL-3-PHOSPHATE DEHYDROGENASE [NAD(+)] 2, CHLOROPLASTIC"/>
    <property type="match status" value="1"/>
</dbReference>
<keyword evidence="4 13" id="KW-0560">Oxidoreductase</keyword>
<dbReference type="EC" id="1.1.1.94" evidence="10 13"/>
<keyword evidence="2 13" id="KW-0444">Lipid biosynthesis</keyword>
<dbReference type="InterPro" id="IPR008927">
    <property type="entry name" value="6-PGluconate_DH-like_C_sf"/>
</dbReference>
<keyword evidence="6 13" id="KW-0443">Lipid metabolism</keyword>
<dbReference type="GO" id="GO:0046167">
    <property type="term" value="P:glycerol-3-phosphate biosynthetic process"/>
    <property type="evidence" value="ECO:0007669"/>
    <property type="project" value="UniProtKB-UniRule"/>
</dbReference>
<keyword evidence="7 13" id="KW-0594">Phospholipid biosynthesis</keyword>
<evidence type="ECO:0000256" key="14">
    <source>
        <dbReference type="PIRSR" id="PIRSR000114-1"/>
    </source>
</evidence>
<evidence type="ECO:0000256" key="6">
    <source>
        <dbReference type="ARBA" id="ARBA00023098"/>
    </source>
</evidence>
<dbReference type="SUPFAM" id="SSF48179">
    <property type="entry name" value="6-phosphogluconate dehydrogenase C-terminal domain-like"/>
    <property type="match status" value="1"/>
</dbReference>
<dbReference type="InterPro" id="IPR006109">
    <property type="entry name" value="G3P_DH_NAD-dep_C"/>
</dbReference>
<dbReference type="Gene3D" id="1.10.1040.10">
    <property type="entry name" value="N-(1-d-carboxylethyl)-l-norvaline Dehydrogenase, domain 2"/>
    <property type="match status" value="1"/>
</dbReference>
<dbReference type="PROSITE" id="PS00957">
    <property type="entry name" value="NAD_G3PDH"/>
    <property type="match status" value="1"/>
</dbReference>
<comment type="subcellular location">
    <subcellularLocation>
        <location evidence="13">Cytoplasm</location>
    </subcellularLocation>
</comment>
<evidence type="ECO:0000256" key="15">
    <source>
        <dbReference type="PIRSR" id="PIRSR000114-2"/>
    </source>
</evidence>
<dbReference type="GO" id="GO:0006650">
    <property type="term" value="P:glycerophospholipid metabolic process"/>
    <property type="evidence" value="ECO:0007669"/>
    <property type="project" value="UniProtKB-UniRule"/>
</dbReference>
<dbReference type="GO" id="GO:0051287">
    <property type="term" value="F:NAD binding"/>
    <property type="evidence" value="ECO:0007669"/>
    <property type="project" value="InterPro"/>
</dbReference>
<comment type="function">
    <text evidence="13">Catalyzes the reduction of the glycolytic intermediate dihydroxyacetone phosphate (DHAP) to sn-glycerol 3-phosphate (G3P), the key precursor for phospholipid synthesis.</text>
</comment>
<feature type="binding site" evidence="13">
    <location>
        <position position="274"/>
    </location>
    <ligand>
        <name>NADPH</name>
        <dbReference type="ChEBI" id="CHEBI:57783"/>
    </ligand>
</feature>
<keyword evidence="13" id="KW-0963">Cytoplasm</keyword>
<dbReference type="GO" id="GO:0008654">
    <property type="term" value="P:phospholipid biosynthetic process"/>
    <property type="evidence" value="ECO:0007669"/>
    <property type="project" value="UniProtKB-KW"/>
</dbReference>
<evidence type="ECO:0000256" key="1">
    <source>
        <dbReference type="ARBA" id="ARBA00011009"/>
    </source>
</evidence>
<evidence type="ECO:0000313" key="21">
    <source>
        <dbReference type="Proteomes" id="UP000824190"/>
    </source>
</evidence>
<dbReference type="Pfam" id="PF07479">
    <property type="entry name" value="NAD_Gly3P_dh_C"/>
    <property type="match status" value="1"/>
</dbReference>
<feature type="binding site" evidence="16">
    <location>
        <begin position="8"/>
        <end position="13"/>
    </location>
    <ligand>
        <name>NAD(+)</name>
        <dbReference type="ChEBI" id="CHEBI:57540"/>
    </ligand>
</feature>
<proteinExistence type="inferred from homology"/>
<dbReference type="HAMAP" id="MF_00394">
    <property type="entry name" value="NAD_Glyc3P_dehydrog"/>
    <property type="match status" value="1"/>
</dbReference>
<name>A0A9D1RPX7_9CORY</name>
<gene>
    <name evidence="13" type="primary">gpsA</name>
    <name evidence="20" type="ORF">H9870_08105</name>
</gene>
<evidence type="ECO:0000256" key="4">
    <source>
        <dbReference type="ARBA" id="ARBA00023002"/>
    </source>
</evidence>
<dbReference type="AlphaFoldDB" id="A0A9D1RPX7"/>
<dbReference type="FunFam" id="3.40.50.720:FF:000019">
    <property type="entry name" value="Glycerol-3-phosphate dehydrogenase [NAD(P)+]"/>
    <property type="match status" value="1"/>
</dbReference>
<keyword evidence="13" id="KW-0547">Nucleotide-binding</keyword>
<feature type="binding site" evidence="15">
    <location>
        <begin position="274"/>
        <end position="275"/>
    </location>
    <ligand>
        <name>substrate</name>
    </ligand>
</feature>
<feature type="domain" description="Glycerol-3-phosphate dehydrogenase NAD-dependent C-terminal" evidence="19">
    <location>
        <begin position="199"/>
        <end position="340"/>
    </location>
</feature>
<dbReference type="Pfam" id="PF01210">
    <property type="entry name" value="NAD_Gly3P_dh_N"/>
    <property type="match status" value="1"/>
</dbReference>
<dbReference type="GO" id="GO:0005829">
    <property type="term" value="C:cytosol"/>
    <property type="evidence" value="ECO:0007669"/>
    <property type="project" value="TreeGrafter"/>
</dbReference>
<feature type="binding site" evidence="13">
    <location>
        <position position="125"/>
    </location>
    <ligand>
        <name>sn-glycerol 3-phosphate</name>
        <dbReference type="ChEBI" id="CHEBI:57597"/>
    </ligand>
</feature>
<feature type="binding site" evidence="13">
    <location>
        <position position="299"/>
    </location>
    <ligand>
        <name>NADPH</name>
        <dbReference type="ChEBI" id="CHEBI:57783"/>
    </ligand>
</feature>
<dbReference type="PRINTS" id="PR00077">
    <property type="entry name" value="GPDHDRGNASE"/>
</dbReference>
<dbReference type="InterPro" id="IPR006168">
    <property type="entry name" value="G3P_DH_NAD-dep"/>
</dbReference>
<evidence type="ECO:0000259" key="19">
    <source>
        <dbReference type="Pfam" id="PF07479"/>
    </source>
</evidence>
<evidence type="ECO:0000256" key="10">
    <source>
        <dbReference type="ARBA" id="ARBA00066687"/>
    </source>
</evidence>
<evidence type="ECO:0000313" key="20">
    <source>
        <dbReference type="EMBL" id="HIW91607.1"/>
    </source>
</evidence>
<organism evidence="20 21">
    <name type="scientific">Candidatus Corynebacterium avicola</name>
    <dbReference type="NCBI Taxonomy" id="2838527"/>
    <lineage>
        <taxon>Bacteria</taxon>
        <taxon>Bacillati</taxon>
        <taxon>Actinomycetota</taxon>
        <taxon>Actinomycetes</taxon>
        <taxon>Mycobacteriales</taxon>
        <taxon>Corynebacteriaceae</taxon>
        <taxon>Corynebacterium</taxon>
    </lineage>
</organism>
<comment type="catalytic activity">
    <reaction evidence="13">
        <text>sn-glycerol 3-phosphate + NAD(+) = dihydroxyacetone phosphate + NADH + H(+)</text>
        <dbReference type="Rhea" id="RHEA:11092"/>
        <dbReference type="ChEBI" id="CHEBI:15378"/>
        <dbReference type="ChEBI" id="CHEBI:57540"/>
        <dbReference type="ChEBI" id="CHEBI:57597"/>
        <dbReference type="ChEBI" id="CHEBI:57642"/>
        <dbReference type="ChEBI" id="CHEBI:57945"/>
        <dbReference type="EC" id="1.1.1.94"/>
    </reaction>
</comment>
<feature type="binding site" evidence="13">
    <location>
        <position position="68"/>
    </location>
    <ligand>
        <name>NADPH</name>
        <dbReference type="ChEBI" id="CHEBI:57783"/>
    </ligand>
</feature>
<feature type="binding site" evidence="13">
    <location>
        <position position="12"/>
    </location>
    <ligand>
        <name>NADPH</name>
        <dbReference type="ChEBI" id="CHEBI:57783"/>
    </ligand>
</feature>
<evidence type="ECO:0000256" key="7">
    <source>
        <dbReference type="ARBA" id="ARBA00023209"/>
    </source>
</evidence>
<dbReference type="Gene3D" id="3.40.50.720">
    <property type="entry name" value="NAD(P)-binding Rossmann-like Domain"/>
    <property type="match status" value="1"/>
</dbReference>
<dbReference type="PIRSF" id="PIRSF000114">
    <property type="entry name" value="Glycerol-3-P_dh"/>
    <property type="match status" value="1"/>
</dbReference>
<feature type="binding site" evidence="13">
    <location>
        <position position="275"/>
    </location>
    <ligand>
        <name>sn-glycerol 3-phosphate</name>
        <dbReference type="ChEBI" id="CHEBI:57597"/>
    </ligand>
</feature>
<dbReference type="GO" id="GO:0005975">
    <property type="term" value="P:carbohydrate metabolic process"/>
    <property type="evidence" value="ECO:0007669"/>
    <property type="project" value="InterPro"/>
</dbReference>
<accession>A0A9D1RPX7</accession>